<dbReference type="STRING" id="1499967.U27_02247"/>
<dbReference type="Gene3D" id="3.30.10.20">
    <property type="match status" value="3"/>
</dbReference>
<dbReference type="Pfam" id="PF03793">
    <property type="entry name" value="PASTA"/>
    <property type="match status" value="3"/>
</dbReference>
<keyword evidence="3" id="KW-1185">Reference proteome</keyword>
<dbReference type="EMBL" id="DF820463">
    <property type="protein sequence ID" value="GAK55414.1"/>
    <property type="molecule type" value="Genomic_DNA"/>
</dbReference>
<dbReference type="PROSITE" id="PS51178">
    <property type="entry name" value="PASTA"/>
    <property type="match status" value="2"/>
</dbReference>
<dbReference type="eggNOG" id="COG2815">
    <property type="taxonomic scope" value="Bacteria"/>
</dbReference>
<evidence type="ECO:0000313" key="3">
    <source>
        <dbReference type="Proteomes" id="UP000030661"/>
    </source>
</evidence>
<evidence type="ECO:0000313" key="2">
    <source>
        <dbReference type="EMBL" id="GAK55414.1"/>
    </source>
</evidence>
<dbReference type="CDD" id="cd06577">
    <property type="entry name" value="PASTA_pknB"/>
    <property type="match status" value="3"/>
</dbReference>
<feature type="domain" description="PASTA" evidence="1">
    <location>
        <begin position="35"/>
        <end position="102"/>
    </location>
</feature>
<sequence length="326" mass="35950">MKAFVLGVVKILLFLCFLIALAGFSAIATIHYIFATSRVEVPDLIGKSVDYATDLLTEQHLKLRLIEQQLDEKTPADHILSQDPSPGSLVKKNQTVRIVTSKGSESTLIPNVVGKPWQQARQLLQQQKFRTGNVAYAHSADIPIDAVIAQMPLPNSIANVGDSIDLLVSRGTYPKIMVMPDLVEQQLSYAVEMIKNMGLVLSKVEHEQYPQVPQNTVLSQVPKPGALIEEHNMVTFVVSQGGQSGRSARVQSPSLQYQTLEYSVPPGQFDRQVSVVVKNAQGTREIYRQIIPPGQQLVVRIPVVGETVVEVYVDGTLDMLERMSAQ</sequence>
<gene>
    <name evidence="2" type="ORF">U27_02247</name>
</gene>
<dbReference type="HOGENOM" id="CLU_854333_0_0_0"/>
<proteinExistence type="predicted"/>
<dbReference type="InterPro" id="IPR005543">
    <property type="entry name" value="PASTA_dom"/>
</dbReference>
<evidence type="ECO:0000259" key="1">
    <source>
        <dbReference type="PROSITE" id="PS51178"/>
    </source>
</evidence>
<dbReference type="AlphaFoldDB" id="A0A0S6WBU1"/>
<protein>
    <submittedName>
        <fullName evidence="2">PASTA domain containing protein</fullName>
    </submittedName>
</protein>
<dbReference type="SMART" id="SM00740">
    <property type="entry name" value="PASTA"/>
    <property type="match status" value="3"/>
</dbReference>
<accession>A0A0S6WBU1</accession>
<feature type="domain" description="PASTA" evidence="1">
    <location>
        <begin position="103"/>
        <end position="170"/>
    </location>
</feature>
<name>A0A0S6WBU1_VECG1</name>
<organism evidence="2">
    <name type="scientific">Vecturithrix granuli</name>
    <dbReference type="NCBI Taxonomy" id="1499967"/>
    <lineage>
        <taxon>Bacteria</taxon>
        <taxon>Candidatus Moduliflexota</taxon>
        <taxon>Candidatus Vecturitrichia</taxon>
        <taxon>Candidatus Vecturitrichales</taxon>
        <taxon>Candidatus Vecturitrichaceae</taxon>
        <taxon>Candidatus Vecturithrix</taxon>
    </lineage>
</organism>
<dbReference type="SUPFAM" id="SSF54184">
    <property type="entry name" value="Penicillin-binding protein 2x (pbp-2x), c-terminal domain"/>
    <property type="match status" value="1"/>
</dbReference>
<reference evidence="2" key="1">
    <citation type="journal article" date="2015" name="PeerJ">
        <title>First genomic representation of candidate bacterial phylum KSB3 points to enhanced environmental sensing as a trigger of wastewater bulking.</title>
        <authorList>
            <person name="Sekiguchi Y."/>
            <person name="Ohashi A."/>
            <person name="Parks D.H."/>
            <person name="Yamauchi T."/>
            <person name="Tyson G.W."/>
            <person name="Hugenholtz P."/>
        </authorList>
    </citation>
    <scope>NUCLEOTIDE SEQUENCE [LARGE SCALE GENOMIC DNA]</scope>
</reference>
<dbReference type="Proteomes" id="UP000030661">
    <property type="component" value="Unassembled WGS sequence"/>
</dbReference>